<keyword evidence="2" id="KW-0489">Methyltransferase</keyword>
<feature type="domain" description="B12-binding" evidence="8">
    <location>
        <begin position="26"/>
        <end position="177"/>
    </location>
</feature>
<dbReference type="InterPro" id="IPR051198">
    <property type="entry name" value="BchE-like"/>
</dbReference>
<evidence type="ECO:0000256" key="7">
    <source>
        <dbReference type="ARBA" id="ARBA00023014"/>
    </source>
</evidence>
<dbReference type="EMBL" id="AONQ01000016">
    <property type="protein sequence ID" value="EME70538.1"/>
    <property type="molecule type" value="Genomic_DNA"/>
</dbReference>
<keyword evidence="4" id="KW-0949">S-adenosyl-L-methionine</keyword>
<dbReference type="CDD" id="cd01335">
    <property type="entry name" value="Radical_SAM"/>
    <property type="match status" value="1"/>
</dbReference>
<accession>M3ACL8</accession>
<dbReference type="InterPro" id="IPR023404">
    <property type="entry name" value="rSAM_horseshoe"/>
</dbReference>
<evidence type="ECO:0000313" key="10">
    <source>
        <dbReference type="EMBL" id="EME70538.1"/>
    </source>
</evidence>
<comment type="caution">
    <text evidence="10">The sequence shown here is derived from an EMBL/GenBank/DDBJ whole genome shotgun (WGS) entry which is preliminary data.</text>
</comment>
<evidence type="ECO:0000259" key="9">
    <source>
        <dbReference type="PROSITE" id="PS51918"/>
    </source>
</evidence>
<dbReference type="PROSITE" id="PS51918">
    <property type="entry name" value="RADICAL_SAM"/>
    <property type="match status" value="1"/>
</dbReference>
<comment type="cofactor">
    <cofactor evidence="1">
        <name>[4Fe-4S] cluster</name>
        <dbReference type="ChEBI" id="CHEBI:49883"/>
    </cofactor>
</comment>
<evidence type="ECO:0000256" key="6">
    <source>
        <dbReference type="ARBA" id="ARBA00023004"/>
    </source>
</evidence>
<dbReference type="GO" id="GO:0031419">
    <property type="term" value="F:cobalamin binding"/>
    <property type="evidence" value="ECO:0007669"/>
    <property type="project" value="InterPro"/>
</dbReference>
<dbReference type="Proteomes" id="UP000011744">
    <property type="component" value="Unassembled WGS sequence"/>
</dbReference>
<dbReference type="GO" id="GO:0046872">
    <property type="term" value="F:metal ion binding"/>
    <property type="evidence" value="ECO:0007669"/>
    <property type="project" value="UniProtKB-KW"/>
</dbReference>
<dbReference type="SFLD" id="SFLDS00029">
    <property type="entry name" value="Radical_SAM"/>
    <property type="match status" value="1"/>
</dbReference>
<evidence type="ECO:0000259" key="8">
    <source>
        <dbReference type="PROSITE" id="PS51332"/>
    </source>
</evidence>
<dbReference type="SMART" id="SM00729">
    <property type="entry name" value="Elp3"/>
    <property type="match status" value="1"/>
</dbReference>
<dbReference type="GO" id="GO:0051539">
    <property type="term" value="F:4 iron, 4 sulfur cluster binding"/>
    <property type="evidence" value="ECO:0007669"/>
    <property type="project" value="UniProtKB-KW"/>
</dbReference>
<name>M3ACL8_9PROT</name>
<dbReference type="Pfam" id="PF04055">
    <property type="entry name" value="Radical_SAM"/>
    <property type="match status" value="1"/>
</dbReference>
<keyword evidence="6" id="KW-0408">Iron</keyword>
<dbReference type="SUPFAM" id="SSF102114">
    <property type="entry name" value="Radical SAM enzymes"/>
    <property type="match status" value="1"/>
</dbReference>
<dbReference type="eggNOG" id="COG1032">
    <property type="taxonomic scope" value="Bacteria"/>
</dbReference>
<evidence type="ECO:0000256" key="5">
    <source>
        <dbReference type="ARBA" id="ARBA00022723"/>
    </source>
</evidence>
<feature type="domain" description="Radical SAM core" evidence="9">
    <location>
        <begin position="231"/>
        <end position="467"/>
    </location>
</feature>
<keyword evidence="11" id="KW-1185">Reference proteome</keyword>
<keyword evidence="3" id="KW-0808">Transferase</keyword>
<dbReference type="PANTHER" id="PTHR43409">
    <property type="entry name" value="ANAEROBIC MAGNESIUM-PROTOPORPHYRIN IX MONOMETHYL ESTER CYCLASE-RELATED"/>
    <property type="match status" value="1"/>
</dbReference>
<dbReference type="STRING" id="1244869.H261_07908"/>
<protein>
    <submittedName>
        <fullName evidence="10">Radical SAM protein</fullName>
    </submittedName>
</protein>
<evidence type="ECO:0000256" key="4">
    <source>
        <dbReference type="ARBA" id="ARBA00022691"/>
    </source>
</evidence>
<evidence type="ECO:0000256" key="2">
    <source>
        <dbReference type="ARBA" id="ARBA00022603"/>
    </source>
</evidence>
<keyword evidence="5" id="KW-0479">Metal-binding</keyword>
<proteinExistence type="predicted"/>
<sequence length="599" mass="67556">MFDRIWPQRAIRRVLLVTPPDADAGLFRFDTAQRGRYTNYPPYGLMLLAQVLRKKGIEVRILNLNHALLKHSHEVEKAEDFDFDGTWRHLLDAEIAAYPPDLCGVTCMFTMTHASLRRVCAAIAEAKVPTVVGGVHVTNDLHRILDDLETPCAAVSGEAEVAFPILIDAINKKRPSADLGQVVLNDGPGRHLAFNRDLRPDGDDLDTLPAYDLVPIEEYSRHGTIGAFYCFKPQETIFATALSNRGCRAMCTFCSVRNFNGKGVRQRSVSSVVDELEYLTNERGVTHVMWLDDDLLKDHGRAIELFNEMTRRNLNLTWDATNGVLAASCTDEVIAAAAASGCIAVNIGMESGNREILKSVRKPGTPETFLEAAEVLRRYESIHASVFLMIGFPGETMSMILDTINVARAMDLDWYRCSQLQPLPNTPLYDSMVAQGLIQAVDKDIRFNGGAYGKQTEIEQGLALGTPDFEQAFSSIPMDSIPTGEQLTDIWFFMNYHLNFHRIFHETRRVKIEQLMAHLRVLGDVISPENGFSLYFQGFLQYRRDGRVDPVVVERLQRRLDSSPYWRDRFHAFGLAAEDLTTLDFRNRDKPRILSKLKL</sequence>
<dbReference type="InterPro" id="IPR007197">
    <property type="entry name" value="rSAM"/>
</dbReference>
<dbReference type="PATRIC" id="fig|1244869.3.peg.1598"/>
<dbReference type="SFLD" id="SFLDG01123">
    <property type="entry name" value="methyltransferase_(Class_B)"/>
    <property type="match status" value="1"/>
</dbReference>
<dbReference type="InterPro" id="IPR006638">
    <property type="entry name" value="Elp3/MiaA/NifB-like_rSAM"/>
</dbReference>
<evidence type="ECO:0000313" key="11">
    <source>
        <dbReference type="Proteomes" id="UP000011744"/>
    </source>
</evidence>
<organism evidence="10 11">
    <name type="scientific">Paramagnetospirillum caucaseum</name>
    <dbReference type="NCBI Taxonomy" id="1244869"/>
    <lineage>
        <taxon>Bacteria</taxon>
        <taxon>Pseudomonadati</taxon>
        <taxon>Pseudomonadota</taxon>
        <taxon>Alphaproteobacteria</taxon>
        <taxon>Rhodospirillales</taxon>
        <taxon>Magnetospirillaceae</taxon>
        <taxon>Paramagnetospirillum</taxon>
    </lineage>
</organism>
<dbReference type="AlphaFoldDB" id="M3ACL8"/>
<dbReference type="SFLD" id="SFLDG01082">
    <property type="entry name" value="B12-binding_domain_containing"/>
    <property type="match status" value="1"/>
</dbReference>
<dbReference type="Gene3D" id="3.80.30.20">
    <property type="entry name" value="tm_1862 like domain"/>
    <property type="match status" value="1"/>
</dbReference>
<dbReference type="GO" id="GO:0003824">
    <property type="term" value="F:catalytic activity"/>
    <property type="evidence" value="ECO:0007669"/>
    <property type="project" value="InterPro"/>
</dbReference>
<dbReference type="Pfam" id="PF02310">
    <property type="entry name" value="B12-binding"/>
    <property type="match status" value="1"/>
</dbReference>
<dbReference type="PANTHER" id="PTHR43409:SF7">
    <property type="entry name" value="BLL1977 PROTEIN"/>
    <property type="match status" value="1"/>
</dbReference>
<dbReference type="InterPro" id="IPR058240">
    <property type="entry name" value="rSAM_sf"/>
</dbReference>
<gene>
    <name evidence="10" type="ORF">H261_07908</name>
</gene>
<reference evidence="10 11" key="1">
    <citation type="journal article" date="2014" name="Genome Announc.">
        <title>Draft Genome Sequence of Magnetospirillum sp. Strain SO-1, a Freshwater Magnetotactic Bacterium Isolated from the Ol'khovka River, Russia.</title>
        <authorList>
            <person name="Grouzdev D.S."/>
            <person name="Dziuba M.V."/>
            <person name="Sukhacheva M.S."/>
            <person name="Mardanov A.V."/>
            <person name="Beletskiy A.V."/>
            <person name="Kuznetsov B.B."/>
            <person name="Skryabin K.G."/>
        </authorList>
    </citation>
    <scope>NUCLEOTIDE SEQUENCE [LARGE SCALE GENOMIC DNA]</scope>
    <source>
        <strain evidence="10 11">SO-1</strain>
    </source>
</reference>
<dbReference type="InterPro" id="IPR034466">
    <property type="entry name" value="Methyltransferase_Class_B"/>
</dbReference>
<evidence type="ECO:0000256" key="3">
    <source>
        <dbReference type="ARBA" id="ARBA00022679"/>
    </source>
</evidence>
<dbReference type="PROSITE" id="PS51332">
    <property type="entry name" value="B12_BINDING"/>
    <property type="match status" value="1"/>
</dbReference>
<dbReference type="Gene3D" id="3.40.50.280">
    <property type="entry name" value="Cobalamin-binding domain"/>
    <property type="match status" value="1"/>
</dbReference>
<keyword evidence="7" id="KW-0411">Iron-sulfur</keyword>
<evidence type="ECO:0000256" key="1">
    <source>
        <dbReference type="ARBA" id="ARBA00001966"/>
    </source>
</evidence>
<dbReference type="InterPro" id="IPR006158">
    <property type="entry name" value="Cobalamin-bd"/>
</dbReference>
<dbReference type="GO" id="GO:0005829">
    <property type="term" value="C:cytosol"/>
    <property type="evidence" value="ECO:0007669"/>
    <property type="project" value="TreeGrafter"/>
</dbReference>